<keyword evidence="3" id="KW-1185">Reference proteome</keyword>
<feature type="compositionally biased region" description="Low complexity" evidence="1">
    <location>
        <begin position="397"/>
        <end position="407"/>
    </location>
</feature>
<feature type="region of interest" description="Disordered" evidence="1">
    <location>
        <begin position="385"/>
        <end position="407"/>
    </location>
</feature>
<evidence type="ECO:0000313" key="2">
    <source>
        <dbReference type="EMBL" id="MFD1828758.1"/>
    </source>
</evidence>
<organism evidence="2 3">
    <name type="scientific">Streptomyces desertarenae</name>
    <dbReference type="NCBI Taxonomy" id="2666184"/>
    <lineage>
        <taxon>Bacteria</taxon>
        <taxon>Bacillati</taxon>
        <taxon>Actinomycetota</taxon>
        <taxon>Actinomycetes</taxon>
        <taxon>Kitasatosporales</taxon>
        <taxon>Streptomycetaceae</taxon>
        <taxon>Streptomyces</taxon>
    </lineage>
</organism>
<sequence>MTTTTSVHTYTYLRPSAVRRGAGGPELVLETSGGAAPAGAGGAAPAGASAHPRLFAGFLTAPEAAAAALLSVADVASSRHHRRPSPASPDPVVTGGGGRLRFESFSGCCGVHARLDVLEEGTGGAWTGRGTTSVNVNTPLREALVRVRASDPLHLRVGPEEPEAAAPGGPAVRKEVPLPDHWLRGFARTQVVASSFDLRAEITAAEAVRVLRSLPRAGSGPGSAVWAVPAGRGLRPVGRPVPGAVCLPGPDRLSALLRVLRHAVGLRLYGPPVTASGTPTASAWEVLLPGMRLTLTLSPDPVRGFCGEGAAREAPAGGEAVGDAGPVSALLARVPHADAGELARRTGLPPERVRAALAVLCSSGRAGYDTAEGAYFHRELPFGAGRVEPRGERGPDAAAVEGAAAAG</sequence>
<dbReference type="EMBL" id="JBHUFU010000001">
    <property type="protein sequence ID" value="MFD1828758.1"/>
    <property type="molecule type" value="Genomic_DNA"/>
</dbReference>
<gene>
    <name evidence="2" type="ORF">ACFSJS_03640</name>
</gene>
<evidence type="ECO:0000256" key="1">
    <source>
        <dbReference type="SAM" id="MobiDB-lite"/>
    </source>
</evidence>
<comment type="caution">
    <text evidence="2">The sequence shown here is derived from an EMBL/GenBank/DDBJ whole genome shotgun (WGS) entry which is preliminary data.</text>
</comment>
<proteinExistence type="predicted"/>
<evidence type="ECO:0000313" key="3">
    <source>
        <dbReference type="Proteomes" id="UP001597365"/>
    </source>
</evidence>
<dbReference type="Proteomes" id="UP001597365">
    <property type="component" value="Unassembled WGS sequence"/>
</dbReference>
<dbReference type="RefSeq" id="WP_380896545.1">
    <property type="nucleotide sequence ID" value="NZ_JBHUFU010000001.1"/>
</dbReference>
<feature type="region of interest" description="Disordered" evidence="1">
    <location>
        <begin position="24"/>
        <end position="46"/>
    </location>
</feature>
<accession>A0ABW4PET9</accession>
<reference evidence="3" key="1">
    <citation type="journal article" date="2019" name="Int. J. Syst. Evol. Microbiol.">
        <title>The Global Catalogue of Microorganisms (GCM) 10K type strain sequencing project: providing services to taxonomists for standard genome sequencing and annotation.</title>
        <authorList>
            <consortium name="The Broad Institute Genomics Platform"/>
            <consortium name="The Broad Institute Genome Sequencing Center for Infectious Disease"/>
            <person name="Wu L."/>
            <person name="Ma J."/>
        </authorList>
    </citation>
    <scope>NUCLEOTIDE SEQUENCE [LARGE SCALE GENOMIC DNA]</scope>
    <source>
        <strain evidence="3">CGMCC 4.7455</strain>
    </source>
</reference>
<name>A0ABW4PET9_9ACTN</name>
<protein>
    <submittedName>
        <fullName evidence="2">SWIM zinc finger family protein</fullName>
    </submittedName>
</protein>